<gene>
    <name evidence="2" type="ORF">ENSA7_41110</name>
</gene>
<dbReference type="Gene3D" id="3.30.1330.60">
    <property type="entry name" value="OmpA-like domain"/>
    <property type="match status" value="1"/>
</dbReference>
<evidence type="ECO:0000313" key="3">
    <source>
        <dbReference type="Proteomes" id="UP000238823"/>
    </source>
</evidence>
<evidence type="ECO:0000256" key="1">
    <source>
        <dbReference type="ARBA" id="ARBA00022801"/>
    </source>
</evidence>
<comment type="caution">
    <text evidence="2">The sequence shown here is derived from an EMBL/GenBank/DDBJ whole genome shotgun (WGS) entry which is preliminary data.</text>
</comment>
<protein>
    <submittedName>
        <fullName evidence="2">Uncharacterized protein</fullName>
    </submittedName>
</protein>
<keyword evidence="1" id="KW-0378">Hydrolase</keyword>
<dbReference type="InterPro" id="IPR001261">
    <property type="entry name" value="ArgE/DapE_CS"/>
</dbReference>
<dbReference type="EMBL" id="PVNL01000080">
    <property type="protein sequence ID" value="PRQ06193.1"/>
    <property type="molecule type" value="Genomic_DNA"/>
</dbReference>
<accession>A0A2S9YM70</accession>
<evidence type="ECO:0000313" key="2">
    <source>
        <dbReference type="EMBL" id="PRQ06193.1"/>
    </source>
</evidence>
<dbReference type="AlphaFoldDB" id="A0A2S9YM70"/>
<dbReference type="Proteomes" id="UP000238823">
    <property type="component" value="Unassembled WGS sequence"/>
</dbReference>
<dbReference type="RefSeq" id="WP_181233950.1">
    <property type="nucleotide sequence ID" value="NZ_PVNL01000080.1"/>
</dbReference>
<reference evidence="2 3" key="1">
    <citation type="submission" date="2018-03" db="EMBL/GenBank/DDBJ databases">
        <title>Draft Genome Sequences of the Obligatory Marine Myxobacteria Enhygromyxa salina SWB007.</title>
        <authorList>
            <person name="Poehlein A."/>
            <person name="Moghaddam J.A."/>
            <person name="Harms H."/>
            <person name="Alanjari M."/>
            <person name="Koenig G.M."/>
            <person name="Daniel R."/>
            <person name="Schaeberle T.F."/>
        </authorList>
    </citation>
    <scope>NUCLEOTIDE SEQUENCE [LARGE SCALE GENOMIC DNA]</scope>
    <source>
        <strain evidence="2 3">SWB007</strain>
    </source>
</reference>
<proteinExistence type="predicted"/>
<organism evidence="2 3">
    <name type="scientific">Enhygromyxa salina</name>
    <dbReference type="NCBI Taxonomy" id="215803"/>
    <lineage>
        <taxon>Bacteria</taxon>
        <taxon>Pseudomonadati</taxon>
        <taxon>Myxococcota</taxon>
        <taxon>Polyangia</taxon>
        <taxon>Nannocystales</taxon>
        <taxon>Nannocystaceae</taxon>
        <taxon>Enhygromyxa</taxon>
    </lineage>
</organism>
<dbReference type="SUPFAM" id="SSF103088">
    <property type="entry name" value="OmpA-like"/>
    <property type="match status" value="1"/>
</dbReference>
<dbReference type="InterPro" id="IPR036737">
    <property type="entry name" value="OmpA-like_sf"/>
</dbReference>
<name>A0A2S9YM70_9BACT</name>
<dbReference type="PROSITE" id="PS00758">
    <property type="entry name" value="ARGE_DAPE_CPG2_1"/>
    <property type="match status" value="1"/>
</dbReference>
<sequence>MPKAPNRVTISRKDAMAPTVLQLETGRQHVVTLLDSRVQFIEFDDVFFSFNSTALLPETKDHTPPLNEEGEPITGLNLCMAVLQYSAQYEGQKSLLILGHTDTVGSDAENVTLSQLRAQVVYGLVAGDRQAFEDAVDAPHIADKETKANRLIPDKNFILDWIADYTDWPCSLAENHNDHWAATKQLQVHYNEHGHEFGGSGEQLDVDRDFGRQTWGAVFDLYQDHIARTLELSHQELAARQAGLTWAAAQTKHTGCGEFHPLDQIGRDGIRSATNRRVEVTFFDPSEIPPLECFAGGCAERACELFDPTIIARKPLPISWKAVWKVGWDRPGDPARMGEPRDMILRAPKLADGSLVRFDVELEVQGKRVLVGSIEAVAENEGARASFVAWYQPDHVTWSEVTLGINEDFPAVSFHVNASAAEREVAGRRPLIYADTLQTQVQHGLVQAEFDAEWVDPGECLIWSPWGAKRAEIDEDGLLTVERLPPGGVMVTIDDDPYYAV</sequence>